<proteinExistence type="predicted"/>
<organism evidence="1 3">
    <name type="scientific">Trinickia symbiotica</name>
    <dbReference type="NCBI Taxonomy" id="863227"/>
    <lineage>
        <taxon>Bacteria</taxon>
        <taxon>Pseudomonadati</taxon>
        <taxon>Pseudomonadota</taxon>
        <taxon>Betaproteobacteria</taxon>
        <taxon>Burkholderiales</taxon>
        <taxon>Burkholderiaceae</taxon>
        <taxon>Trinickia</taxon>
    </lineage>
</organism>
<name>A0A2N7WM10_9BURK</name>
<gene>
    <name evidence="1" type="ORF">C0Z20_29805</name>
    <name evidence="2" type="ORF">C9I57_03605</name>
</gene>
<dbReference type="AlphaFoldDB" id="A0A2N7WM10"/>
<dbReference type="Gene3D" id="3.30.70.100">
    <property type="match status" value="1"/>
</dbReference>
<evidence type="ECO:0000313" key="2">
    <source>
        <dbReference type="EMBL" id="PTB21744.1"/>
    </source>
</evidence>
<protein>
    <recommendedName>
        <fullName evidence="5">ABM domain-containing protein</fullName>
    </recommendedName>
</protein>
<dbReference type="Proteomes" id="UP000240638">
    <property type="component" value="Unassembled WGS sequence"/>
</dbReference>
<dbReference type="EMBL" id="PYUC01000002">
    <property type="protein sequence ID" value="PTB21744.1"/>
    <property type="molecule type" value="Genomic_DNA"/>
</dbReference>
<keyword evidence="3" id="KW-1185">Reference proteome</keyword>
<accession>A0A2N7WM10</accession>
<dbReference type="OrthoDB" id="9156023at2"/>
<evidence type="ECO:0000313" key="1">
    <source>
        <dbReference type="EMBL" id="PMS30463.1"/>
    </source>
</evidence>
<dbReference type="InterPro" id="IPR011008">
    <property type="entry name" value="Dimeric_a/b-barrel"/>
</dbReference>
<evidence type="ECO:0000313" key="4">
    <source>
        <dbReference type="Proteomes" id="UP000240638"/>
    </source>
</evidence>
<dbReference type="STRING" id="863227.GCA_000373005_04097"/>
<reference evidence="1 3" key="1">
    <citation type="submission" date="2018-01" db="EMBL/GenBank/DDBJ databases">
        <title>Whole genome analyses suggest that Burkholderia sensu lato contains two further novel genera in the rhizoxinica-symbiotica group Mycetohabitans gen. nov., and Trinickia gen. nov.: implications for the evolution of diazotrophy and nodulation in the Burkholderiaceae.</title>
        <authorList>
            <person name="Estrada-de los Santos P."/>
            <person name="Palmer M."/>
            <person name="Chavez-Ramirez B."/>
            <person name="Beukes C."/>
            <person name="Steenkamp E.T."/>
            <person name="Hirsch A.M."/>
            <person name="Manyaka P."/>
            <person name="Maluk M."/>
            <person name="Lafos M."/>
            <person name="Crook M."/>
            <person name="Gross E."/>
            <person name="Simon M.F."/>
            <person name="Bueno dos Reis Junior F."/>
            <person name="Poole P.S."/>
            <person name="Venter S.N."/>
            <person name="James E.K."/>
        </authorList>
    </citation>
    <scope>NUCLEOTIDE SEQUENCE [LARGE SCALE GENOMIC DNA]</scope>
    <source>
        <strain evidence="1 3">JPY 581</strain>
    </source>
</reference>
<evidence type="ECO:0000313" key="3">
    <source>
        <dbReference type="Proteomes" id="UP000235777"/>
    </source>
</evidence>
<sequence>MDPARREEFLSALNDMFAFAEPWYEEHAHFAFHGWARDPNTWVVIAAWKSEEILERLRKEPEFQKHSVRMLECCTGPMIIEQFSGMKVDRSVFDLYPAGKSQVHLPTQSLGVEFV</sequence>
<dbReference type="Proteomes" id="UP000235777">
    <property type="component" value="Unassembled WGS sequence"/>
</dbReference>
<dbReference type="SUPFAM" id="SSF54909">
    <property type="entry name" value="Dimeric alpha+beta barrel"/>
    <property type="match status" value="1"/>
</dbReference>
<evidence type="ECO:0008006" key="5">
    <source>
        <dbReference type="Google" id="ProtNLM"/>
    </source>
</evidence>
<reference evidence="2 4" key="2">
    <citation type="submission" date="2018-03" db="EMBL/GenBank/DDBJ databases">
        <title>Whole genome analyses suggest that Burkholderia sensu lato contains two further novel genera in the rhizoxinica-symbiotica group Mycetohabitans gen. nov., and Trinickia gen. nov.: implications for the evolution of diazotrophy and nodulation in the Burkholderiaceae.</title>
        <authorList>
            <person name="Estrada De Los Santos P."/>
            <person name="Palmer M."/>
            <person name="Chavez-Ramirez B."/>
            <person name="Steenkamp E.T."/>
            <person name="Hirsch A.M."/>
            <person name="Manyaka P."/>
            <person name="Maluk M."/>
            <person name="Lafos M."/>
            <person name="Crook M."/>
            <person name="Gross E."/>
            <person name="Simon M.F."/>
            <person name="Bueno Dos Reis Junior F."/>
            <person name="Poole P.S."/>
            <person name="Venter S.N."/>
            <person name="James E.K."/>
        </authorList>
    </citation>
    <scope>NUCLEOTIDE SEQUENCE [LARGE SCALE GENOMIC DNA]</scope>
    <source>
        <strain evidence="2 4">JPY-366</strain>
    </source>
</reference>
<dbReference type="EMBL" id="PNYC01000031">
    <property type="protein sequence ID" value="PMS30463.1"/>
    <property type="molecule type" value="Genomic_DNA"/>
</dbReference>
<comment type="caution">
    <text evidence="1">The sequence shown here is derived from an EMBL/GenBank/DDBJ whole genome shotgun (WGS) entry which is preliminary data.</text>
</comment>